<sequence>RFELHGNSSDLSLAITHYRSAFTVASSSPVLSNDTRSKVLGNLANVLSIRFQRQGDIIDLSQSIECHVAALELRPAGHPGRASTLANYAT</sequence>
<dbReference type="STRING" id="1036808.A0A0C2YKH6"/>
<feature type="non-terminal residue" evidence="1">
    <location>
        <position position="1"/>
    </location>
</feature>
<evidence type="ECO:0000313" key="2">
    <source>
        <dbReference type="Proteomes" id="UP000053989"/>
    </source>
</evidence>
<evidence type="ECO:0000313" key="1">
    <source>
        <dbReference type="EMBL" id="KIM50268.1"/>
    </source>
</evidence>
<reference evidence="2" key="2">
    <citation type="submission" date="2015-01" db="EMBL/GenBank/DDBJ databases">
        <title>Evolutionary Origins and Diversification of the Mycorrhizal Mutualists.</title>
        <authorList>
            <consortium name="DOE Joint Genome Institute"/>
            <consortium name="Mycorrhizal Genomics Consortium"/>
            <person name="Kohler A."/>
            <person name="Kuo A."/>
            <person name="Nagy L.G."/>
            <person name="Floudas D."/>
            <person name="Copeland A."/>
            <person name="Barry K.W."/>
            <person name="Cichocki N."/>
            <person name="Veneault-Fourrey C."/>
            <person name="LaButti K."/>
            <person name="Lindquist E.A."/>
            <person name="Lipzen A."/>
            <person name="Lundell T."/>
            <person name="Morin E."/>
            <person name="Murat C."/>
            <person name="Riley R."/>
            <person name="Ohm R."/>
            <person name="Sun H."/>
            <person name="Tunlid A."/>
            <person name="Henrissat B."/>
            <person name="Grigoriev I.V."/>
            <person name="Hibbett D.S."/>
            <person name="Martin F."/>
        </authorList>
    </citation>
    <scope>NUCLEOTIDE SEQUENCE [LARGE SCALE GENOMIC DNA]</scope>
    <source>
        <strain evidence="2">Foug A</strain>
    </source>
</reference>
<reference evidence="1 2" key="1">
    <citation type="submission" date="2014-04" db="EMBL/GenBank/DDBJ databases">
        <authorList>
            <consortium name="DOE Joint Genome Institute"/>
            <person name="Kuo A."/>
            <person name="Kohler A."/>
            <person name="Nagy L.G."/>
            <person name="Floudas D."/>
            <person name="Copeland A."/>
            <person name="Barry K.W."/>
            <person name="Cichocki N."/>
            <person name="Veneault-Fourrey C."/>
            <person name="LaButti K."/>
            <person name="Lindquist E.A."/>
            <person name="Lipzen A."/>
            <person name="Lundell T."/>
            <person name="Morin E."/>
            <person name="Murat C."/>
            <person name="Sun H."/>
            <person name="Tunlid A."/>
            <person name="Henrissat B."/>
            <person name="Grigoriev I.V."/>
            <person name="Hibbett D.S."/>
            <person name="Martin F."/>
            <person name="Nordberg H.P."/>
            <person name="Cantor M.N."/>
            <person name="Hua S.X."/>
        </authorList>
    </citation>
    <scope>NUCLEOTIDE SEQUENCE [LARGE SCALE GENOMIC DNA]</scope>
    <source>
        <strain evidence="1 2">Foug A</strain>
    </source>
</reference>
<feature type="non-terminal residue" evidence="1">
    <location>
        <position position="90"/>
    </location>
</feature>
<dbReference type="OrthoDB" id="9991317at2759"/>
<accession>A0A0C2YKH6</accession>
<organism evidence="1 2">
    <name type="scientific">Scleroderma citrinum Foug A</name>
    <dbReference type="NCBI Taxonomy" id="1036808"/>
    <lineage>
        <taxon>Eukaryota</taxon>
        <taxon>Fungi</taxon>
        <taxon>Dikarya</taxon>
        <taxon>Basidiomycota</taxon>
        <taxon>Agaricomycotina</taxon>
        <taxon>Agaricomycetes</taxon>
        <taxon>Agaricomycetidae</taxon>
        <taxon>Boletales</taxon>
        <taxon>Sclerodermatineae</taxon>
        <taxon>Sclerodermataceae</taxon>
        <taxon>Scleroderma</taxon>
    </lineage>
</organism>
<dbReference type="AlphaFoldDB" id="A0A0C2YKH6"/>
<name>A0A0C2YKH6_9AGAM</name>
<dbReference type="EMBL" id="KN822545">
    <property type="protein sequence ID" value="KIM50268.1"/>
    <property type="molecule type" value="Genomic_DNA"/>
</dbReference>
<dbReference type="InParanoid" id="A0A0C2YKH6"/>
<dbReference type="HOGENOM" id="CLU_001305_4_4_1"/>
<gene>
    <name evidence="1" type="ORF">SCLCIDRAFT_43141</name>
</gene>
<protein>
    <submittedName>
        <fullName evidence="1">Uncharacterized protein</fullName>
    </submittedName>
</protein>
<dbReference type="Proteomes" id="UP000053989">
    <property type="component" value="Unassembled WGS sequence"/>
</dbReference>
<proteinExistence type="predicted"/>
<keyword evidence="2" id="KW-1185">Reference proteome</keyword>